<accession>A0ABD0RQF3</accession>
<dbReference type="Pfam" id="PF25163">
    <property type="entry name" value="UBA_RNF31"/>
    <property type="match status" value="1"/>
</dbReference>
<dbReference type="Proteomes" id="UP001529510">
    <property type="component" value="Unassembled WGS sequence"/>
</dbReference>
<feature type="non-terminal residue" evidence="2">
    <location>
        <position position="1"/>
    </location>
</feature>
<dbReference type="AlphaFoldDB" id="A0ABD0RQF3"/>
<dbReference type="EMBL" id="JAMKFB020000002">
    <property type="protein sequence ID" value="KAL0200762.1"/>
    <property type="molecule type" value="Genomic_DNA"/>
</dbReference>
<protein>
    <recommendedName>
        <fullName evidence="1">E3 ubiquitin-protein ligase RNF31 third UBA domain-containing protein</fullName>
    </recommendedName>
</protein>
<name>A0ABD0RQF3_CIRMR</name>
<proteinExistence type="predicted"/>
<dbReference type="InterPro" id="IPR057426">
    <property type="entry name" value="RNF31_UBA_3"/>
</dbReference>
<feature type="domain" description="E3 ubiquitin-protein ligase RNF31 third UBA" evidence="1">
    <location>
        <begin position="2"/>
        <end position="44"/>
    </location>
</feature>
<evidence type="ECO:0000313" key="2">
    <source>
        <dbReference type="EMBL" id="KAL0200762.1"/>
    </source>
</evidence>
<evidence type="ECO:0000313" key="3">
    <source>
        <dbReference type="Proteomes" id="UP001529510"/>
    </source>
</evidence>
<dbReference type="PANTHER" id="PTHR16004:SF5">
    <property type="entry name" value="E3 UBIQUITIN-PROTEIN LIGASE RNF31"/>
    <property type="match status" value="1"/>
</dbReference>
<reference evidence="2 3" key="1">
    <citation type="submission" date="2024-05" db="EMBL/GenBank/DDBJ databases">
        <title>Genome sequencing and assembly of Indian major carp, Cirrhinus mrigala (Hamilton, 1822).</title>
        <authorList>
            <person name="Mohindra V."/>
            <person name="Chowdhury L.M."/>
            <person name="Lal K."/>
            <person name="Jena J.K."/>
        </authorList>
    </citation>
    <scope>NUCLEOTIDE SEQUENCE [LARGE SCALE GENOMIC DNA]</scope>
    <source>
        <strain evidence="2">CM1030</strain>
        <tissue evidence="2">Blood</tissue>
    </source>
</reference>
<sequence>HVCRRLLAVFDLPSWGRCELVLSLLRDPTATYTLEDVVQAVRESPDRDFIRRVLNKECPICLSVFPHSK</sequence>
<dbReference type="PANTHER" id="PTHR16004">
    <property type="entry name" value="RING FINGER PROTEIN 31-RELATED"/>
    <property type="match status" value="1"/>
</dbReference>
<feature type="non-terminal residue" evidence="2">
    <location>
        <position position="69"/>
    </location>
</feature>
<comment type="caution">
    <text evidence="2">The sequence shown here is derived from an EMBL/GenBank/DDBJ whole genome shotgun (WGS) entry which is preliminary data.</text>
</comment>
<keyword evidence="3" id="KW-1185">Reference proteome</keyword>
<evidence type="ECO:0000259" key="1">
    <source>
        <dbReference type="Pfam" id="PF25163"/>
    </source>
</evidence>
<dbReference type="InterPro" id="IPR026254">
    <property type="entry name" value="RNF31-like"/>
</dbReference>
<gene>
    <name evidence="2" type="ORF">M9458_003949</name>
</gene>
<organism evidence="2 3">
    <name type="scientific">Cirrhinus mrigala</name>
    <name type="common">Mrigala</name>
    <dbReference type="NCBI Taxonomy" id="683832"/>
    <lineage>
        <taxon>Eukaryota</taxon>
        <taxon>Metazoa</taxon>
        <taxon>Chordata</taxon>
        <taxon>Craniata</taxon>
        <taxon>Vertebrata</taxon>
        <taxon>Euteleostomi</taxon>
        <taxon>Actinopterygii</taxon>
        <taxon>Neopterygii</taxon>
        <taxon>Teleostei</taxon>
        <taxon>Ostariophysi</taxon>
        <taxon>Cypriniformes</taxon>
        <taxon>Cyprinidae</taxon>
        <taxon>Labeoninae</taxon>
        <taxon>Labeonini</taxon>
        <taxon>Cirrhinus</taxon>
    </lineage>
</organism>